<reference evidence="1 2" key="1">
    <citation type="journal article" date="2018" name="Sci. Rep.">
        <title>Genomic signatures of local adaptation to the degree of environmental predictability in rotifers.</title>
        <authorList>
            <person name="Franch-Gras L."/>
            <person name="Hahn C."/>
            <person name="Garcia-Roger E.M."/>
            <person name="Carmona M.J."/>
            <person name="Serra M."/>
            <person name="Gomez A."/>
        </authorList>
    </citation>
    <scope>NUCLEOTIDE SEQUENCE [LARGE SCALE GENOMIC DNA]</scope>
    <source>
        <strain evidence="1">HYR1</strain>
    </source>
</reference>
<dbReference type="Proteomes" id="UP000276133">
    <property type="component" value="Unassembled WGS sequence"/>
</dbReference>
<organism evidence="1 2">
    <name type="scientific">Brachionus plicatilis</name>
    <name type="common">Marine rotifer</name>
    <name type="synonym">Brachionus muelleri</name>
    <dbReference type="NCBI Taxonomy" id="10195"/>
    <lineage>
        <taxon>Eukaryota</taxon>
        <taxon>Metazoa</taxon>
        <taxon>Spiralia</taxon>
        <taxon>Gnathifera</taxon>
        <taxon>Rotifera</taxon>
        <taxon>Eurotatoria</taxon>
        <taxon>Monogononta</taxon>
        <taxon>Pseudotrocha</taxon>
        <taxon>Ploima</taxon>
        <taxon>Brachionidae</taxon>
        <taxon>Brachionus</taxon>
    </lineage>
</organism>
<proteinExistence type="predicted"/>
<protein>
    <submittedName>
        <fullName evidence="1">Uncharacterized protein</fullName>
    </submittedName>
</protein>
<dbReference type="AlphaFoldDB" id="A0A3M7PHD8"/>
<dbReference type="EMBL" id="REGN01010990">
    <property type="protein sequence ID" value="RMZ98087.1"/>
    <property type="molecule type" value="Genomic_DNA"/>
</dbReference>
<accession>A0A3M7PHD8</accession>
<keyword evidence="2" id="KW-1185">Reference proteome</keyword>
<sequence length="79" mass="9371">MIFWFKGFKILINEPLRVFVVFRVGYHGWPPDHQKLMLASKKRIKEKIIFPSKPSKWLSSTFGGLQNNIIMQYLYIVLS</sequence>
<name>A0A3M7PHD8_BRAPC</name>
<gene>
    <name evidence="1" type="ORF">BpHYR1_031669</name>
</gene>
<comment type="caution">
    <text evidence="1">The sequence shown here is derived from an EMBL/GenBank/DDBJ whole genome shotgun (WGS) entry which is preliminary data.</text>
</comment>
<evidence type="ECO:0000313" key="1">
    <source>
        <dbReference type="EMBL" id="RMZ98087.1"/>
    </source>
</evidence>
<evidence type="ECO:0000313" key="2">
    <source>
        <dbReference type="Proteomes" id="UP000276133"/>
    </source>
</evidence>